<evidence type="ECO:0000313" key="3">
    <source>
        <dbReference type="EMBL" id="QCP12292.1"/>
    </source>
</evidence>
<evidence type="ECO:0000313" key="5">
    <source>
        <dbReference type="Proteomes" id="UP000584325"/>
    </source>
</evidence>
<evidence type="ECO:0000259" key="1">
    <source>
        <dbReference type="Pfam" id="PF18864"/>
    </source>
</evidence>
<dbReference type="AlphaFoldDB" id="A0A4P8HU52"/>
<accession>A0A4P8HU52</accession>
<name>A0A4P8HU52_9BURK</name>
<dbReference type="RefSeq" id="WP_137315128.1">
    <property type="nucleotide sequence ID" value="NZ_CP040017.1"/>
</dbReference>
<protein>
    <submittedName>
        <fullName evidence="3">Response regulator receiver protein</fullName>
    </submittedName>
</protein>
<dbReference type="Proteomes" id="UP000298763">
    <property type="component" value="Chromosome"/>
</dbReference>
<feature type="domain" description="AbiTii" evidence="1">
    <location>
        <begin position="2"/>
        <end position="185"/>
    </location>
</feature>
<dbReference type="EMBL" id="CP040017">
    <property type="protein sequence ID" value="QCP12292.1"/>
    <property type="molecule type" value="Genomic_DNA"/>
</dbReference>
<reference evidence="2 5" key="2">
    <citation type="submission" date="2020-08" db="EMBL/GenBank/DDBJ databases">
        <title>Genomic Encyclopedia of Type Strains, Phase III (KMG-III): the genomes of soil and plant-associated and newly described type strains.</title>
        <authorList>
            <person name="Whitman W."/>
        </authorList>
    </citation>
    <scope>NUCLEOTIDE SEQUENCE [LARGE SCALE GENOMIC DNA]</scope>
    <source>
        <strain evidence="2 5">CECT 7753</strain>
    </source>
</reference>
<proteinExistence type="predicted"/>
<dbReference type="Proteomes" id="UP000584325">
    <property type="component" value="Unassembled WGS sequence"/>
</dbReference>
<keyword evidence="4" id="KW-1185">Reference proteome</keyword>
<sequence>MKLLNDIVDLLMNDRSSLNEALLKTKVLLHKIGQRELVDWVNDEINGYEDTDAVPHYRRLQARVFGNVANSAWRYRDYQLPLMHLRPNIRDFLQMAPMGQSLGVLESLVGDGKKSLTVPTPPELLGALSEAFGGGYMVQNAWSQIEQSQIRQVLIEVRSRLLDFVLTLQAEIGEDMSDDDAKKATAGMDVKGMFHGAVMGDNVTILVGNYNHQQVHNTNLKQDKAALAAELKKNGVSQEDIDALNEAINEDPEPSMPDQYGPAVQSWMKRMLNKAIDTTWNIKVGAAGSLLATAIQKYYGF</sequence>
<evidence type="ECO:0000313" key="4">
    <source>
        <dbReference type="Proteomes" id="UP000298763"/>
    </source>
</evidence>
<dbReference type="EMBL" id="JACHXS010000005">
    <property type="protein sequence ID" value="MBB3222050.1"/>
    <property type="molecule type" value="Genomic_DNA"/>
</dbReference>
<dbReference type="OrthoDB" id="766804at2"/>
<dbReference type="InterPro" id="IPR041304">
    <property type="entry name" value="AbiTii"/>
</dbReference>
<dbReference type="Pfam" id="PF18864">
    <property type="entry name" value="AbiTii"/>
    <property type="match status" value="1"/>
</dbReference>
<evidence type="ECO:0000313" key="2">
    <source>
        <dbReference type="EMBL" id="MBB3222050.1"/>
    </source>
</evidence>
<reference evidence="3 4" key="1">
    <citation type="submission" date="2019-05" db="EMBL/GenBank/DDBJ databases">
        <title>Draft Genome Sequences of Six Type Strains of the Genus Massilia.</title>
        <authorList>
            <person name="Miess H."/>
            <person name="Frediansyhah A."/>
            <person name="Gross H."/>
        </authorList>
    </citation>
    <scope>NUCLEOTIDE SEQUENCE [LARGE SCALE GENOMIC DNA]</scope>
    <source>
        <strain evidence="3 4">DSMZ 26121</strain>
    </source>
</reference>
<organism evidence="2 5">
    <name type="scientific">Pseudoduganella umbonata</name>
    <dbReference type="NCBI Taxonomy" id="864828"/>
    <lineage>
        <taxon>Bacteria</taxon>
        <taxon>Pseudomonadati</taxon>
        <taxon>Pseudomonadota</taxon>
        <taxon>Betaproteobacteria</taxon>
        <taxon>Burkholderiales</taxon>
        <taxon>Oxalobacteraceae</taxon>
        <taxon>Telluria group</taxon>
        <taxon>Pseudoduganella</taxon>
    </lineage>
</organism>
<gene>
    <name evidence="3" type="ORF">FCL38_19110</name>
    <name evidence="2" type="ORF">FHS02_002869</name>
</gene>